<protein>
    <submittedName>
        <fullName evidence="1">Uncharacterized protein</fullName>
    </submittedName>
</protein>
<accession>A0AAW5IIK4</accession>
<evidence type="ECO:0000313" key="1">
    <source>
        <dbReference type="EMBL" id="MCP9564673.1"/>
    </source>
</evidence>
<dbReference type="RefSeq" id="WP_118313498.1">
    <property type="nucleotide sequence ID" value="NZ_JANDWY010000006.1"/>
</dbReference>
<dbReference type="EMBL" id="JANDWZ010000017">
    <property type="protein sequence ID" value="MCP9564673.1"/>
    <property type="molecule type" value="Genomic_DNA"/>
</dbReference>
<sequence>MEITKELEALAKYQNSGAPIIFADCQIVFGDNATLFGDILKKDTAHASTTQDPQGVDPKFKTEKAKAIFKKLAENGYTHTEGSSYVWDVSQAEYGYMVYIVSDLLNIKHPSSNRILWMEFRAIFSNAESMESSAKVAVSKSVSCYESYKSWPNEAKKIRNILL</sequence>
<dbReference type="Proteomes" id="UP001205531">
    <property type="component" value="Unassembled WGS sequence"/>
</dbReference>
<proteinExistence type="predicted"/>
<dbReference type="AlphaFoldDB" id="A0AAW5IIK4"/>
<name>A0AAW5IIK4_9BACT</name>
<evidence type="ECO:0000313" key="2">
    <source>
        <dbReference type="Proteomes" id="UP001205531"/>
    </source>
</evidence>
<organism evidence="1 2">
    <name type="scientific">Segatella copri</name>
    <dbReference type="NCBI Taxonomy" id="165179"/>
    <lineage>
        <taxon>Bacteria</taxon>
        <taxon>Pseudomonadati</taxon>
        <taxon>Bacteroidota</taxon>
        <taxon>Bacteroidia</taxon>
        <taxon>Bacteroidales</taxon>
        <taxon>Prevotellaceae</taxon>
        <taxon>Segatella</taxon>
    </lineage>
</organism>
<comment type="caution">
    <text evidence="1">The sequence shown here is derived from an EMBL/GenBank/DDBJ whole genome shotgun (WGS) entry which is preliminary data.</text>
</comment>
<reference evidence="1" key="1">
    <citation type="submission" date="2022-07" db="EMBL/GenBank/DDBJ databases">
        <title>Prevotella copri.</title>
        <authorList>
            <person name="Yang C."/>
        </authorList>
    </citation>
    <scope>NUCLEOTIDE SEQUENCE</scope>
    <source>
        <strain evidence="1">HF2107</strain>
    </source>
</reference>
<gene>
    <name evidence="1" type="ORF">NNC64_08880</name>
</gene>